<dbReference type="AlphaFoldDB" id="A0AAV8Z7C4"/>
<keyword evidence="3" id="KW-0472">Membrane</keyword>
<dbReference type="Pfam" id="PF00201">
    <property type="entry name" value="UDPGT"/>
    <property type="match status" value="1"/>
</dbReference>
<keyword evidence="1" id="KW-0808">Transferase</keyword>
<dbReference type="SUPFAM" id="SSF53756">
    <property type="entry name" value="UDP-Glycosyltransferase/glycogen phosphorylase"/>
    <property type="match status" value="1"/>
</dbReference>
<dbReference type="EMBL" id="JAPWTK010000012">
    <property type="protein sequence ID" value="KAJ8959699.1"/>
    <property type="molecule type" value="Genomic_DNA"/>
</dbReference>
<keyword evidence="3" id="KW-0812">Transmembrane</keyword>
<name>A0AAV8Z7C4_9CUCU</name>
<dbReference type="Proteomes" id="UP001162162">
    <property type="component" value="Unassembled WGS sequence"/>
</dbReference>
<feature type="transmembrane region" description="Helical" evidence="3">
    <location>
        <begin position="132"/>
        <end position="153"/>
    </location>
</feature>
<accession>A0AAV8Z7C4</accession>
<dbReference type="InterPro" id="IPR002213">
    <property type="entry name" value="UDP_glucos_trans"/>
</dbReference>
<protein>
    <submittedName>
        <fullName evidence="4">Uncharacterized protein</fullName>
    </submittedName>
</protein>
<keyword evidence="5" id="KW-1185">Reference proteome</keyword>
<keyword evidence="3" id="KW-1133">Transmembrane helix</keyword>
<evidence type="ECO:0000313" key="5">
    <source>
        <dbReference type="Proteomes" id="UP001162162"/>
    </source>
</evidence>
<reference evidence="4" key="1">
    <citation type="journal article" date="2023" name="Insect Mol. Biol.">
        <title>Genome sequencing provides insights into the evolution of gene families encoding plant cell wall-degrading enzymes in longhorned beetles.</title>
        <authorList>
            <person name="Shin N.R."/>
            <person name="Okamura Y."/>
            <person name="Kirsch R."/>
            <person name="Pauchet Y."/>
        </authorList>
    </citation>
    <scope>NUCLEOTIDE SEQUENCE</scope>
    <source>
        <strain evidence="4">AMC_N1</strain>
    </source>
</reference>
<proteinExistence type="predicted"/>
<dbReference type="GO" id="GO:0008194">
    <property type="term" value="F:UDP-glycosyltransferase activity"/>
    <property type="evidence" value="ECO:0007669"/>
    <property type="project" value="InterPro"/>
</dbReference>
<evidence type="ECO:0000256" key="3">
    <source>
        <dbReference type="SAM" id="Phobius"/>
    </source>
</evidence>
<comment type="caution">
    <text evidence="4">The sequence shown here is derived from an EMBL/GenBank/DDBJ whole genome shotgun (WGS) entry which is preliminary data.</text>
</comment>
<gene>
    <name evidence="4" type="ORF">NQ318_021891</name>
</gene>
<sequence length="182" mass="20822">MIADATTDPVWSEREESDSEEEDDHSPTPTVSVGLQNVGKLGKLFSTLENAEDMLIYINRIDNFLSTHATKNLKRSTLDSTCSYREAIKRLRQLALDVPMTGLEKAIWWTEYVIRHKGAKHLRNPVADLPLYQYYLLDVIGFLLLIVFVSIAIENLEKPEELKQEFGLKDQINPKDQKCISI</sequence>
<organism evidence="4 5">
    <name type="scientific">Aromia moschata</name>
    <dbReference type="NCBI Taxonomy" id="1265417"/>
    <lineage>
        <taxon>Eukaryota</taxon>
        <taxon>Metazoa</taxon>
        <taxon>Ecdysozoa</taxon>
        <taxon>Arthropoda</taxon>
        <taxon>Hexapoda</taxon>
        <taxon>Insecta</taxon>
        <taxon>Pterygota</taxon>
        <taxon>Neoptera</taxon>
        <taxon>Endopterygota</taxon>
        <taxon>Coleoptera</taxon>
        <taxon>Polyphaga</taxon>
        <taxon>Cucujiformia</taxon>
        <taxon>Chrysomeloidea</taxon>
        <taxon>Cerambycidae</taxon>
        <taxon>Cerambycinae</taxon>
        <taxon>Callichromatini</taxon>
        <taxon>Aromia</taxon>
    </lineage>
</organism>
<evidence type="ECO:0000256" key="1">
    <source>
        <dbReference type="ARBA" id="ARBA00022679"/>
    </source>
</evidence>
<evidence type="ECO:0000256" key="2">
    <source>
        <dbReference type="SAM" id="MobiDB-lite"/>
    </source>
</evidence>
<feature type="compositionally biased region" description="Acidic residues" evidence="2">
    <location>
        <begin position="15"/>
        <end position="24"/>
    </location>
</feature>
<feature type="region of interest" description="Disordered" evidence="2">
    <location>
        <begin position="1"/>
        <end position="32"/>
    </location>
</feature>
<evidence type="ECO:0000313" key="4">
    <source>
        <dbReference type="EMBL" id="KAJ8959699.1"/>
    </source>
</evidence>